<dbReference type="EMBL" id="PNCK01000009">
    <property type="protein sequence ID" value="TMP46292.1"/>
    <property type="molecule type" value="Genomic_DNA"/>
</dbReference>
<protein>
    <submittedName>
        <fullName evidence="2">Uncharacterized protein</fullName>
    </submittedName>
</protein>
<reference evidence="2" key="3">
    <citation type="submission" date="2019-09" db="EMBL/GenBank/DDBJ databases">
        <title>Co-occurence of chitin degradation, pigmentation and bioactivity in marine Pseudoalteromonas.</title>
        <authorList>
            <person name="Sonnenschein E.C."/>
            <person name="Bech P.K."/>
        </authorList>
    </citation>
    <scope>NUCLEOTIDE SEQUENCE</scope>
    <source>
        <strain evidence="2">S2231</strain>
        <strain evidence="3">S2233</strain>
    </source>
</reference>
<dbReference type="Proteomes" id="UP000305730">
    <property type="component" value="Unassembled WGS sequence"/>
</dbReference>
<reference evidence="4" key="2">
    <citation type="submission" date="2019-06" db="EMBL/GenBank/DDBJ databases">
        <title>Co-occurence of chitin degradation, pigmentation and bioactivity in marine Pseudoalteromonas.</title>
        <authorList>
            <person name="Sonnenschein E.C."/>
            <person name="Bech P.K."/>
        </authorList>
    </citation>
    <scope>NUCLEOTIDE SEQUENCE [LARGE SCALE GENOMIC DNA]</scope>
    <source>
        <strain evidence="4">S2231</strain>
        <strain evidence="1">S2233</strain>
    </source>
</reference>
<dbReference type="RefSeq" id="WP_138594668.1">
    <property type="nucleotide sequence ID" value="NZ_PNCK01000009.1"/>
</dbReference>
<organism evidence="2 4">
    <name type="scientific">Pseudoalteromonas citrea</name>
    <dbReference type="NCBI Taxonomy" id="43655"/>
    <lineage>
        <taxon>Bacteria</taxon>
        <taxon>Pseudomonadati</taxon>
        <taxon>Pseudomonadota</taxon>
        <taxon>Gammaproteobacteria</taxon>
        <taxon>Alteromonadales</taxon>
        <taxon>Pseudoalteromonadaceae</taxon>
        <taxon>Pseudoalteromonas</taxon>
    </lineage>
</organism>
<name>A0A5S3XV83_9GAMM</name>
<evidence type="ECO:0000313" key="1">
    <source>
        <dbReference type="EMBL" id="TMP46292.1"/>
    </source>
</evidence>
<accession>A0A5S3XV83</accession>
<sequence length="98" mass="10852">MQNGANDSGSICDMVKLPFAALSEQGSVYCKVIILSVQDVIIQCLEGKLDLSACEREIGNVTDLIYCRDLVEKEFRLAVSEELTAIRRIAMQVLHDCT</sequence>
<evidence type="ECO:0000313" key="3">
    <source>
        <dbReference type="Proteomes" id="UP000305730"/>
    </source>
</evidence>
<proteinExistence type="predicted"/>
<dbReference type="OrthoDB" id="9979521at2"/>
<dbReference type="AlphaFoldDB" id="A0A5S3XV83"/>
<gene>
    <name evidence="2" type="ORF">CWB96_00225</name>
    <name evidence="1" type="ORF">CWB97_02220</name>
</gene>
<evidence type="ECO:0000313" key="2">
    <source>
        <dbReference type="EMBL" id="TMP63068.1"/>
    </source>
</evidence>
<comment type="caution">
    <text evidence="2">The sequence shown here is derived from an EMBL/GenBank/DDBJ whole genome shotgun (WGS) entry which is preliminary data.</text>
</comment>
<evidence type="ECO:0000313" key="4">
    <source>
        <dbReference type="Proteomes" id="UP000307706"/>
    </source>
</evidence>
<dbReference type="Proteomes" id="UP000307706">
    <property type="component" value="Unassembled WGS sequence"/>
</dbReference>
<keyword evidence="3" id="KW-1185">Reference proteome</keyword>
<dbReference type="EMBL" id="PNCL01000001">
    <property type="protein sequence ID" value="TMP63068.1"/>
    <property type="molecule type" value="Genomic_DNA"/>
</dbReference>
<reference evidence="2 4" key="1">
    <citation type="submission" date="2017-12" db="EMBL/GenBank/DDBJ databases">
        <authorList>
            <person name="Paulsen S."/>
            <person name="Gram L.K."/>
        </authorList>
    </citation>
    <scope>NUCLEOTIDE SEQUENCE [LARGE SCALE GENOMIC DNA]</scope>
    <source>
        <strain evidence="2 4">S2231</strain>
        <strain evidence="1">S2233</strain>
    </source>
</reference>